<evidence type="ECO:0000313" key="2">
    <source>
        <dbReference type="Proteomes" id="UP000193642"/>
    </source>
</evidence>
<protein>
    <submittedName>
        <fullName evidence="1">Uncharacterized protein</fullName>
    </submittedName>
</protein>
<accession>A0A1Y2C8N6</accession>
<comment type="caution">
    <text evidence="1">The sequence shown here is derived from an EMBL/GenBank/DDBJ whole genome shotgun (WGS) entry which is preliminary data.</text>
</comment>
<evidence type="ECO:0000313" key="1">
    <source>
        <dbReference type="EMBL" id="ORY43392.1"/>
    </source>
</evidence>
<dbReference type="Proteomes" id="UP000193642">
    <property type="component" value="Unassembled WGS sequence"/>
</dbReference>
<organism evidence="1 2">
    <name type="scientific">Rhizoclosmatium globosum</name>
    <dbReference type="NCBI Taxonomy" id="329046"/>
    <lineage>
        <taxon>Eukaryota</taxon>
        <taxon>Fungi</taxon>
        <taxon>Fungi incertae sedis</taxon>
        <taxon>Chytridiomycota</taxon>
        <taxon>Chytridiomycota incertae sedis</taxon>
        <taxon>Chytridiomycetes</taxon>
        <taxon>Chytridiales</taxon>
        <taxon>Chytriomycetaceae</taxon>
        <taxon>Rhizoclosmatium</taxon>
    </lineage>
</organism>
<keyword evidence="2" id="KW-1185">Reference proteome</keyword>
<dbReference type="EMBL" id="MCGO01000025">
    <property type="protein sequence ID" value="ORY43392.1"/>
    <property type="molecule type" value="Genomic_DNA"/>
</dbReference>
<proteinExistence type="predicted"/>
<dbReference type="AlphaFoldDB" id="A0A1Y2C8N6"/>
<sequence>MPFNIAESHTTSERNSSFCFAAKAAASFQGPITQSNAHCERKRIESNGSGKRFEQ</sequence>
<gene>
    <name evidence="1" type="ORF">BCR33DRAFT_717616</name>
</gene>
<reference evidence="1 2" key="1">
    <citation type="submission" date="2016-07" db="EMBL/GenBank/DDBJ databases">
        <title>Pervasive Adenine N6-methylation of Active Genes in Fungi.</title>
        <authorList>
            <consortium name="DOE Joint Genome Institute"/>
            <person name="Mondo S.J."/>
            <person name="Dannebaum R.O."/>
            <person name="Kuo R.C."/>
            <person name="Labutti K."/>
            <person name="Haridas S."/>
            <person name="Kuo A."/>
            <person name="Salamov A."/>
            <person name="Ahrendt S.R."/>
            <person name="Lipzen A."/>
            <person name="Sullivan W."/>
            <person name="Andreopoulos W.B."/>
            <person name="Clum A."/>
            <person name="Lindquist E."/>
            <person name="Daum C."/>
            <person name="Ramamoorthy G.K."/>
            <person name="Gryganskyi A."/>
            <person name="Culley D."/>
            <person name="Magnuson J.K."/>
            <person name="James T.Y."/>
            <person name="O'Malley M.A."/>
            <person name="Stajich J.E."/>
            <person name="Spatafora J.W."/>
            <person name="Visel A."/>
            <person name="Grigoriev I.V."/>
        </authorList>
    </citation>
    <scope>NUCLEOTIDE SEQUENCE [LARGE SCALE GENOMIC DNA]</scope>
    <source>
        <strain evidence="1 2">JEL800</strain>
    </source>
</reference>
<name>A0A1Y2C8N6_9FUNG</name>